<keyword evidence="3" id="KW-1185">Reference proteome</keyword>
<comment type="caution">
    <text evidence="2">The sequence shown here is derived from an EMBL/GenBank/DDBJ whole genome shotgun (WGS) entry which is preliminary data.</text>
</comment>
<dbReference type="Proteomes" id="UP001143480">
    <property type="component" value="Unassembled WGS sequence"/>
</dbReference>
<evidence type="ECO:0000313" key="3">
    <source>
        <dbReference type="Proteomes" id="UP001143480"/>
    </source>
</evidence>
<accession>A0A9W6KNI9</accession>
<reference evidence="2" key="1">
    <citation type="journal article" date="2014" name="Int. J. Syst. Evol. Microbiol.">
        <title>Complete genome sequence of Corynebacterium casei LMG S-19264T (=DSM 44701T), isolated from a smear-ripened cheese.</title>
        <authorList>
            <consortium name="US DOE Joint Genome Institute (JGI-PGF)"/>
            <person name="Walter F."/>
            <person name="Albersmeier A."/>
            <person name="Kalinowski J."/>
            <person name="Ruckert C."/>
        </authorList>
    </citation>
    <scope>NUCLEOTIDE SEQUENCE</scope>
    <source>
        <strain evidence="2">VKM Ac-1321</strain>
    </source>
</reference>
<evidence type="ECO:0000256" key="1">
    <source>
        <dbReference type="SAM" id="MobiDB-lite"/>
    </source>
</evidence>
<name>A0A9W6KNI9_9ACTN</name>
<organism evidence="2 3">
    <name type="scientific">Dactylosporangium matsuzakiense</name>
    <dbReference type="NCBI Taxonomy" id="53360"/>
    <lineage>
        <taxon>Bacteria</taxon>
        <taxon>Bacillati</taxon>
        <taxon>Actinomycetota</taxon>
        <taxon>Actinomycetes</taxon>
        <taxon>Micromonosporales</taxon>
        <taxon>Micromonosporaceae</taxon>
        <taxon>Dactylosporangium</taxon>
    </lineage>
</organism>
<evidence type="ECO:0008006" key="4">
    <source>
        <dbReference type="Google" id="ProtNLM"/>
    </source>
</evidence>
<proteinExistence type="predicted"/>
<sequence length="292" mass="30273">MLPRVPGMTKHRDPLLTIVVAGVAALALTACGGDKTVSGPEPAGPASASAADPKAALAAAPSGLAAGDYAFTSDTPAAHTEGVVHLPSRSSTITSRNRDDNGSSQLRTVGADHWLRLAVDPADIDRELADIEAGGAQMKPVADGLRHAKVLFDGKTWMHTDLSRIKDDRLGPDLSDPDVTGVTKLFAAVLTAGGDARQITGTVDLSRAGNTIGYPAREVTIMGNAARSVPFTARLDDKGRLTHLELAIPATETFPAGTWAIDVTGYSAQQPVAKPTGVIKEMPADVYALLNS</sequence>
<dbReference type="PROSITE" id="PS51257">
    <property type="entry name" value="PROKAR_LIPOPROTEIN"/>
    <property type="match status" value="1"/>
</dbReference>
<feature type="region of interest" description="Disordered" evidence="1">
    <location>
        <begin position="80"/>
        <end position="106"/>
    </location>
</feature>
<dbReference type="AlphaFoldDB" id="A0A9W6KNI9"/>
<dbReference type="EMBL" id="BSFP01000055">
    <property type="protein sequence ID" value="GLL05297.1"/>
    <property type="molecule type" value="Genomic_DNA"/>
</dbReference>
<evidence type="ECO:0000313" key="2">
    <source>
        <dbReference type="EMBL" id="GLL05297.1"/>
    </source>
</evidence>
<gene>
    <name evidence="2" type="ORF">GCM10017581_070440</name>
</gene>
<reference evidence="2" key="2">
    <citation type="submission" date="2023-01" db="EMBL/GenBank/DDBJ databases">
        <authorList>
            <person name="Sun Q."/>
            <person name="Evtushenko L."/>
        </authorList>
    </citation>
    <scope>NUCLEOTIDE SEQUENCE</scope>
    <source>
        <strain evidence="2">VKM Ac-1321</strain>
    </source>
</reference>
<protein>
    <recommendedName>
        <fullName evidence="4">Lipoprotein</fullName>
    </recommendedName>
</protein>